<evidence type="ECO:0000313" key="2">
    <source>
        <dbReference type="EMBL" id="KCZ72312.1"/>
    </source>
</evidence>
<proteinExistence type="predicted"/>
<name>A0A062V4Q1_9EURY</name>
<feature type="transmembrane region" description="Helical" evidence="1">
    <location>
        <begin position="264"/>
        <end position="290"/>
    </location>
</feature>
<dbReference type="EMBL" id="JMIY01000003">
    <property type="protein sequence ID" value="KCZ72312.1"/>
    <property type="molecule type" value="Genomic_DNA"/>
</dbReference>
<gene>
    <name evidence="2" type="ORF">ANME2D_01718</name>
</gene>
<feature type="transmembrane region" description="Helical" evidence="1">
    <location>
        <begin position="185"/>
        <end position="205"/>
    </location>
</feature>
<feature type="transmembrane region" description="Helical" evidence="1">
    <location>
        <begin position="387"/>
        <end position="407"/>
    </location>
</feature>
<keyword evidence="1" id="KW-1133">Transmembrane helix</keyword>
<feature type="transmembrane region" description="Helical" evidence="1">
    <location>
        <begin position="484"/>
        <end position="507"/>
    </location>
</feature>
<reference evidence="2 3" key="1">
    <citation type="journal article" date="2013" name="Nature">
        <title>Anaerobic oxidation of methane coupled to nitrate reduction in a novel archaeal lineage.</title>
        <authorList>
            <person name="Haroon M.F."/>
            <person name="Hu S."/>
            <person name="Shi Y."/>
            <person name="Imelfort M."/>
            <person name="Keller J."/>
            <person name="Hugenholtz P."/>
            <person name="Yuan Z."/>
            <person name="Tyson G.W."/>
        </authorList>
    </citation>
    <scope>NUCLEOTIDE SEQUENCE [LARGE SCALE GENOMIC DNA]</scope>
    <source>
        <strain evidence="2 3">ANME-2d</strain>
    </source>
</reference>
<feature type="transmembrane region" description="Helical" evidence="1">
    <location>
        <begin position="302"/>
        <end position="333"/>
    </location>
</feature>
<keyword evidence="3" id="KW-1185">Reference proteome</keyword>
<feature type="transmembrane region" description="Helical" evidence="1">
    <location>
        <begin position="32"/>
        <end position="54"/>
    </location>
</feature>
<feature type="transmembrane region" description="Helical" evidence="1">
    <location>
        <begin position="214"/>
        <end position="235"/>
    </location>
</feature>
<dbReference type="AlphaFoldDB" id="A0A062V4Q1"/>
<evidence type="ECO:0000256" key="1">
    <source>
        <dbReference type="SAM" id="Phobius"/>
    </source>
</evidence>
<feature type="transmembrane region" description="Helical" evidence="1">
    <location>
        <begin position="443"/>
        <end position="464"/>
    </location>
</feature>
<sequence length="638" mass="72799">MLISLIIILAGLFFGWMLSFFFNFVDNLLKRIAFSIFFGFISVTWLSLFFSWLIFKQLGFASTLMMIMVLILASIFLWFKARERESIELKPLTLSVLAVIALIIYIYASLNFSIVLFTNERGGWSGIVNVWGDYPFHLGLINSFVLRDNFPPQYPVLIGSPLTYSFATDYLTAVLVKNGLGLREAIWFVNIALFFCLAVFIFYLAEEISSSRKVAAIALILFLFNSNAGIVNALGEAVDDPGVLLKPDRDFSHDEAGELYFMNIIYAVFIPQRSVLLGFTAVLLVYLLLFKNFSSDRQNKQEFLLAGLLSGLLPLMHAHSFIAVGVVAAFLFLYRPSRAWLYFIIPAALLAAPQIFWISQNVGSETFFSVHPGWITINESKPLINILLFWIANGWVVLVLSFAALALASRKQLVFYSPFLALFFIGNIIRFQPWDWDNYKIFMHWYLLASIFAAIMIVRLFNAGAGFETRHRAAGKRWLILRSFGLKALAVMFIILGVASAVLTMLWMTEGENARYEVYSPADLRIAEWIKMNTPDQAIFLTSDTHNNVVHSLAGRQILMASWWWLWSHGLDYSGVERDVKEIYKTGNCELIKKYNISYIFVSPQEGKLNPDIALFESRFDRVFSDTNNIYNIFRTKC</sequence>
<evidence type="ECO:0000313" key="3">
    <source>
        <dbReference type="Proteomes" id="UP000027153"/>
    </source>
</evidence>
<feature type="transmembrane region" description="Helical" evidence="1">
    <location>
        <begin position="339"/>
        <end position="358"/>
    </location>
</feature>
<feature type="transmembrane region" description="Helical" evidence="1">
    <location>
        <begin position="91"/>
        <end position="110"/>
    </location>
</feature>
<evidence type="ECO:0008006" key="4">
    <source>
        <dbReference type="Google" id="ProtNLM"/>
    </source>
</evidence>
<keyword evidence="1" id="KW-0472">Membrane</keyword>
<protein>
    <recommendedName>
        <fullName evidence="4">Glycosyltransferase RgtA/B/C/D-like domain-containing protein</fullName>
    </recommendedName>
</protein>
<organism evidence="2 3">
    <name type="scientific">Candidatus Methanoperedens nitratireducens</name>
    <dbReference type="NCBI Taxonomy" id="1392998"/>
    <lineage>
        <taxon>Archaea</taxon>
        <taxon>Methanobacteriati</taxon>
        <taxon>Methanobacteriota</taxon>
        <taxon>Stenosarchaea group</taxon>
        <taxon>Methanomicrobia</taxon>
        <taxon>Methanosarcinales</taxon>
        <taxon>ANME-2 cluster</taxon>
        <taxon>Candidatus Methanoperedentaceae</taxon>
        <taxon>Candidatus Methanoperedens</taxon>
    </lineage>
</organism>
<feature type="transmembrane region" description="Helical" evidence="1">
    <location>
        <begin position="6"/>
        <end position="25"/>
    </location>
</feature>
<keyword evidence="1" id="KW-0812">Transmembrane</keyword>
<feature type="transmembrane region" description="Helical" evidence="1">
    <location>
        <begin position="413"/>
        <end position="431"/>
    </location>
</feature>
<feature type="transmembrane region" description="Helical" evidence="1">
    <location>
        <begin position="60"/>
        <end position="79"/>
    </location>
</feature>
<comment type="caution">
    <text evidence="2">The sequence shown here is derived from an EMBL/GenBank/DDBJ whole genome shotgun (WGS) entry which is preliminary data.</text>
</comment>
<dbReference type="Proteomes" id="UP000027153">
    <property type="component" value="Unassembled WGS sequence"/>
</dbReference>
<accession>A0A062V4Q1</accession>